<keyword evidence="1" id="KW-0413">Isomerase</keyword>
<dbReference type="EMBL" id="AP025943">
    <property type="protein sequence ID" value="BDL42443.1"/>
    <property type="molecule type" value="Genomic_DNA"/>
</dbReference>
<dbReference type="Proteomes" id="UP001062263">
    <property type="component" value="Chromosome"/>
</dbReference>
<dbReference type="Gene3D" id="3.20.20.150">
    <property type="entry name" value="Divalent-metal-dependent TIM barrel enzymes"/>
    <property type="match status" value="1"/>
</dbReference>
<sequence>MLSYCTNIHPAESWAETMEALRLHVPRIARELSAPLRNQPLGIGLRLSARATRELLESPEDLDSLKIWLNDNHARVETLNGFPYGSFHGERVKERVFQPDWTTPERFEYTCNLFRILALIGDERADTLTVSTLPASHSWFHADEERIFARLEAMSGFLDALSRQTGRLMQLGLEPEPFGHFHDTFGAIRFFDNLRNRSRRPELIERHIGLTYDTCHFAILREEPDFTLSAWEENNIALCKVQLSNALEFHMNGLESLDLLQEFDDGVYFHQTSIRHGNHTMLFPDMPNALAYARDYAEETRNSVWRIHYHIPLYASPEPPLKDTRSFIAKTLDYLHSHPSLRPHLEVETYTWSVLPDHMKIPLASQIAREMNYIAALQHS</sequence>
<gene>
    <name evidence="1" type="ORF">Abiwalacus_00170</name>
</gene>
<evidence type="ECO:0000313" key="2">
    <source>
        <dbReference type="Proteomes" id="UP001062263"/>
    </source>
</evidence>
<dbReference type="SUPFAM" id="SSF51658">
    <property type="entry name" value="Xylose isomerase-like"/>
    <property type="match status" value="1"/>
</dbReference>
<dbReference type="NCBIfam" id="NF035939">
    <property type="entry name" value="TIM_EboE"/>
    <property type="match status" value="1"/>
</dbReference>
<evidence type="ECO:0000313" key="1">
    <source>
        <dbReference type="EMBL" id="BDL42443.1"/>
    </source>
</evidence>
<dbReference type="GO" id="GO:0016853">
    <property type="term" value="F:isomerase activity"/>
    <property type="evidence" value="ECO:0007669"/>
    <property type="project" value="UniProtKB-KW"/>
</dbReference>
<protein>
    <submittedName>
        <fullName evidence="1">Sugar phosphate isomerase</fullName>
    </submittedName>
</protein>
<keyword evidence="2" id="KW-1185">Reference proteome</keyword>
<reference evidence="1" key="1">
    <citation type="submission" date="2022-06" db="EMBL/GenBank/DDBJ databases">
        <title>Akkermansia biwalacus sp. nov., an anaerobic mucin-degrading bacterium isolated from human intestine.</title>
        <authorList>
            <person name="Kobayashi Y."/>
            <person name="Inoue S."/>
            <person name="Kawahara T."/>
            <person name="Kohda N."/>
        </authorList>
    </citation>
    <scope>NUCLEOTIDE SEQUENCE</scope>
    <source>
        <strain evidence="1">WON2089</strain>
    </source>
</reference>
<proteinExistence type="predicted"/>
<accession>A0ABN6QFL8</accession>
<dbReference type="InterPro" id="IPR036237">
    <property type="entry name" value="Xyl_isomerase-like_sf"/>
</dbReference>
<organism evidence="1 2">
    <name type="scientific">Akkermansia biwaensis</name>
    <dbReference type="NCBI Taxonomy" id="2946555"/>
    <lineage>
        <taxon>Bacteria</taxon>
        <taxon>Pseudomonadati</taxon>
        <taxon>Verrucomicrobiota</taxon>
        <taxon>Verrucomicrobiia</taxon>
        <taxon>Verrucomicrobiales</taxon>
        <taxon>Akkermansiaceae</taxon>
        <taxon>Akkermansia</taxon>
    </lineage>
</organism>
<name>A0ABN6QFL8_9BACT</name>